<organism evidence="1 2">
    <name type="scientific">Candidatus Ignatzschineria merdigallinarum</name>
    <dbReference type="NCBI Taxonomy" id="2838621"/>
    <lineage>
        <taxon>Bacteria</taxon>
        <taxon>Pseudomonadati</taxon>
        <taxon>Pseudomonadota</taxon>
        <taxon>Gammaproteobacteria</taxon>
        <taxon>Cardiobacteriales</taxon>
        <taxon>Ignatzschineriaceae</taxon>
        <taxon>Ignatzschineria</taxon>
    </lineage>
</organism>
<sequence>QLAINGRAGRGIIRSAKYLKQLYIIVHQYIKVEEDIDRSNSGVYSPTLRDNAQDSRYLIFQYLSEVANSESYHAIKELANQESDYSRAIWMHQVAYRIATSCGNLDSFSIDQVLGLEQSAIIDPKNHKELFDLALLKIHTLKDWLENGDDSAYSMWQRIESETEMRNSIARELRKDSQGRYTISQEDEKANGQRTDIRFDKPNITSVPVELKVLDKQWSGNNLCERLRNQLAGDYLREENAGCGIFLLVAQNTDKTWEINGKQITLSELENVLQEYWHSIAHEWTKIDSIKVIVIDLNKRSSISNT</sequence>
<proteinExistence type="predicted"/>
<evidence type="ECO:0000313" key="1">
    <source>
        <dbReference type="EMBL" id="HIW06616.1"/>
    </source>
</evidence>
<evidence type="ECO:0000313" key="2">
    <source>
        <dbReference type="Proteomes" id="UP000823934"/>
    </source>
</evidence>
<dbReference type="EMBL" id="DXHP01000105">
    <property type="protein sequence ID" value="HIW06616.1"/>
    <property type="molecule type" value="Genomic_DNA"/>
</dbReference>
<dbReference type="Proteomes" id="UP000823934">
    <property type="component" value="Unassembled WGS sequence"/>
</dbReference>
<feature type="non-terminal residue" evidence="1">
    <location>
        <position position="1"/>
    </location>
</feature>
<reference evidence="1" key="2">
    <citation type="submission" date="2021-04" db="EMBL/GenBank/DDBJ databases">
        <authorList>
            <person name="Gilroy R."/>
        </authorList>
    </citation>
    <scope>NUCLEOTIDE SEQUENCE</scope>
    <source>
        <strain evidence="1">CHK160-9182</strain>
    </source>
</reference>
<accession>A0A9D1TTW8</accession>
<dbReference type="AlphaFoldDB" id="A0A9D1TTW8"/>
<comment type="caution">
    <text evidence="1">The sequence shown here is derived from an EMBL/GenBank/DDBJ whole genome shotgun (WGS) entry which is preliminary data.</text>
</comment>
<gene>
    <name evidence="1" type="ORF">H9889_04750</name>
</gene>
<name>A0A9D1TTW8_9GAMM</name>
<protein>
    <submittedName>
        <fullName evidence="1">Uncharacterized protein</fullName>
    </submittedName>
</protein>
<reference evidence="1" key="1">
    <citation type="journal article" date="2021" name="PeerJ">
        <title>Extensive microbial diversity within the chicken gut microbiome revealed by metagenomics and culture.</title>
        <authorList>
            <person name="Gilroy R."/>
            <person name="Ravi A."/>
            <person name="Getino M."/>
            <person name="Pursley I."/>
            <person name="Horton D.L."/>
            <person name="Alikhan N.F."/>
            <person name="Baker D."/>
            <person name="Gharbi K."/>
            <person name="Hall N."/>
            <person name="Watson M."/>
            <person name="Adriaenssens E.M."/>
            <person name="Foster-Nyarko E."/>
            <person name="Jarju S."/>
            <person name="Secka A."/>
            <person name="Antonio M."/>
            <person name="Oren A."/>
            <person name="Chaudhuri R.R."/>
            <person name="La Ragione R."/>
            <person name="Hildebrand F."/>
            <person name="Pallen M.J."/>
        </authorList>
    </citation>
    <scope>NUCLEOTIDE SEQUENCE</scope>
    <source>
        <strain evidence="1">CHK160-9182</strain>
    </source>
</reference>